<dbReference type="STRING" id="1143323.M787_003510"/>
<keyword evidence="3" id="KW-0597">Phosphoprotein</keyword>
<proteinExistence type="inferred from homology"/>
<dbReference type="InterPro" id="IPR005845">
    <property type="entry name" value="A-D-PHexomutase_a/b/a-II"/>
</dbReference>
<keyword evidence="4" id="KW-0479">Metal-binding</keyword>
<dbReference type="KEGG" id="cgz:M787_003510"/>
<dbReference type="eggNOG" id="COG1109">
    <property type="taxonomic scope" value="Bacteria"/>
</dbReference>
<dbReference type="InterPro" id="IPR005846">
    <property type="entry name" value="A-D-PHexomutase_a/b/a-III"/>
</dbReference>
<dbReference type="AlphaFoldDB" id="A0A173DZR4"/>
<evidence type="ECO:0000256" key="6">
    <source>
        <dbReference type="ARBA" id="ARBA00023235"/>
    </source>
</evidence>
<evidence type="ECO:0000256" key="2">
    <source>
        <dbReference type="ARBA" id="ARBA00010231"/>
    </source>
</evidence>
<dbReference type="Pfam" id="PF02880">
    <property type="entry name" value="PGM_PMM_III"/>
    <property type="match status" value="1"/>
</dbReference>
<keyword evidence="5" id="KW-0460">Magnesium</keyword>
<name>A0A173DZR4_9CHLA</name>
<dbReference type="RefSeq" id="WP_021828193.1">
    <property type="nucleotide sequence ID" value="NZ_CP015840.1"/>
</dbReference>
<dbReference type="CDD" id="cd05799">
    <property type="entry name" value="PGM2"/>
    <property type="match status" value="1"/>
</dbReference>
<reference evidence="11 12" key="1">
    <citation type="journal article" date="2014" name="Syst. Appl. Microbiol.">
        <title>Evidence for the existence of two new members of the family Chlamydiaceae and proposal of Chlamydia avium sp. nov. and Chlamydia gallinacea sp. nov.</title>
        <authorList>
            <person name="Sachse K."/>
            <person name="Laroucau K."/>
            <person name="Riege K."/>
            <person name="Wehner S."/>
            <person name="Dilcher M."/>
            <person name="Creasy H.H."/>
            <person name="Weidmann M."/>
            <person name="Myers G."/>
            <person name="Vorimore F."/>
            <person name="Vicari N."/>
            <person name="Magnino S."/>
            <person name="Liebler-Tenorio E."/>
            <person name="Ruettger A."/>
            <person name="Bavoil P.M."/>
            <person name="Hufert F.T."/>
            <person name="Rossello-Mora R."/>
            <person name="Marz M."/>
        </authorList>
    </citation>
    <scope>NUCLEOTIDE SEQUENCE [LARGE SCALE GENOMIC DNA]</scope>
    <source>
        <strain evidence="11 12">08-1274/3</strain>
    </source>
</reference>
<feature type="domain" description="Alpha-D-phosphohexomutase alpha/beta/alpha" evidence="10">
    <location>
        <begin position="331"/>
        <end position="453"/>
    </location>
</feature>
<dbReference type="SUPFAM" id="SSF53738">
    <property type="entry name" value="Phosphoglucomutase, first 3 domains"/>
    <property type="match status" value="3"/>
</dbReference>
<evidence type="ECO:0000256" key="4">
    <source>
        <dbReference type="ARBA" id="ARBA00022723"/>
    </source>
</evidence>
<dbReference type="InterPro" id="IPR005844">
    <property type="entry name" value="A-D-PHexomutase_a/b/a-I"/>
</dbReference>
<dbReference type="Proteomes" id="UP000019147">
    <property type="component" value="Chromosome"/>
</dbReference>
<dbReference type="EMBL" id="CP015840">
    <property type="protein sequence ID" value="ANG66376.1"/>
    <property type="molecule type" value="Genomic_DNA"/>
</dbReference>
<dbReference type="GO" id="GO:0006166">
    <property type="term" value="P:purine ribonucleoside salvage"/>
    <property type="evidence" value="ECO:0007669"/>
    <property type="project" value="TreeGrafter"/>
</dbReference>
<dbReference type="PRINTS" id="PR00509">
    <property type="entry name" value="PGMPMM"/>
</dbReference>
<dbReference type="PANTHER" id="PTHR45745:SF1">
    <property type="entry name" value="PHOSPHOGLUCOMUTASE 2B-RELATED"/>
    <property type="match status" value="1"/>
</dbReference>
<dbReference type="SUPFAM" id="SSF55957">
    <property type="entry name" value="Phosphoglucomutase, C-terminal domain"/>
    <property type="match status" value="1"/>
</dbReference>
<sequence length="602" mass="67129">MKDLQEKIEALPNPVTVKNILAWLSCNPEDKQEIHFLVEKDPQSLDELFGKTLVFGTGGLRSPMGLGTNRMNAFTVRRATQGLSQVLKRKNPHSGDPIRVVVGFDTRKNSLDFAQETAKVLAANHIHALLFQDPEPLALVSFTVREERALAGVMITASHNPPEYNGYKVYMASGGQVLPPLDQEIIEEVACVDQVLVADSLENAYIHSIGKEQENHYREVVKALSLFPEDNRLSGPAMHVSYSPLHGTGVTLIPQVLKDWGFSQVHLVEQQAVPDGDFPTVSIPNPEDPEALQLGISQMLSNRDDIFIATDPDADRLGVVCLDGNEAYIFNGNQIACLLVDHIFSALAARSPLTKEDRVVKSLVTTEMLTAITHSYGGSIVNVATGFKYIGEKIEAWRGSEAHYIFGAEESYGYLYGTQVEDKDAVSSAALIAEAALQQKLQGKTLRDAILDLYEVHGYFMNKTLAVSLNKYENEEITLRLGKLIESHPSTISLKSYSVQRFENYSQGEGKNIAENTTYSLSLPKTSMFCYYYQNGGRIIIRPSGTESKVKFYFEIVNHYPTIEKNKQLQVHRERESLHLLNAFIEEFQEKFTSLGFLDIFS</sequence>
<comment type="cofactor">
    <cofactor evidence="1">
        <name>Mg(2+)</name>
        <dbReference type="ChEBI" id="CHEBI:18420"/>
    </cofactor>
</comment>
<dbReference type="InterPro" id="IPR016066">
    <property type="entry name" value="A-D-PHexomutase_CS"/>
</dbReference>
<dbReference type="OrthoDB" id="9806956at2"/>
<keyword evidence="6" id="KW-0413">Isomerase</keyword>
<dbReference type="Pfam" id="PF02878">
    <property type="entry name" value="PGM_PMM_I"/>
    <property type="match status" value="1"/>
</dbReference>
<evidence type="ECO:0000313" key="11">
    <source>
        <dbReference type="EMBL" id="ANG66376.1"/>
    </source>
</evidence>
<evidence type="ECO:0000256" key="1">
    <source>
        <dbReference type="ARBA" id="ARBA00001946"/>
    </source>
</evidence>
<evidence type="ECO:0000313" key="12">
    <source>
        <dbReference type="Proteomes" id="UP000019147"/>
    </source>
</evidence>
<dbReference type="GO" id="GO:0008973">
    <property type="term" value="F:phosphopentomutase activity"/>
    <property type="evidence" value="ECO:0007669"/>
    <property type="project" value="TreeGrafter"/>
</dbReference>
<comment type="similarity">
    <text evidence="2">Belongs to the phosphohexose mutase family.</text>
</comment>
<dbReference type="InterPro" id="IPR005841">
    <property type="entry name" value="Alpha-D-phosphohexomutase_SF"/>
</dbReference>
<gene>
    <name evidence="11" type="ORF">M787_003510</name>
</gene>
<organism evidence="11 12">
    <name type="scientific">Chlamydia gallinacea 08-1274/3</name>
    <dbReference type="NCBI Taxonomy" id="1143323"/>
    <lineage>
        <taxon>Bacteria</taxon>
        <taxon>Pseudomonadati</taxon>
        <taxon>Chlamydiota</taxon>
        <taxon>Chlamydiia</taxon>
        <taxon>Chlamydiales</taxon>
        <taxon>Chlamydiaceae</taxon>
        <taxon>Chlamydia/Chlamydophila group</taxon>
        <taxon>Chlamydia</taxon>
    </lineage>
</organism>
<evidence type="ECO:0000256" key="5">
    <source>
        <dbReference type="ARBA" id="ARBA00022842"/>
    </source>
</evidence>
<dbReference type="PANTHER" id="PTHR45745">
    <property type="entry name" value="PHOSPHOMANNOMUTASE 45A"/>
    <property type="match status" value="1"/>
</dbReference>
<feature type="domain" description="Alpha-D-phosphohexomutase alpha/beta/alpha" evidence="9">
    <location>
        <begin position="228"/>
        <end position="321"/>
    </location>
</feature>
<dbReference type="GO" id="GO:0005975">
    <property type="term" value="P:carbohydrate metabolic process"/>
    <property type="evidence" value="ECO:0007669"/>
    <property type="project" value="InterPro"/>
</dbReference>
<evidence type="ECO:0000259" key="8">
    <source>
        <dbReference type="Pfam" id="PF02878"/>
    </source>
</evidence>
<dbReference type="PROSITE" id="PS00710">
    <property type="entry name" value="PGM_PMM"/>
    <property type="match status" value="1"/>
</dbReference>
<dbReference type="GeneID" id="81478372"/>
<dbReference type="InterPro" id="IPR005843">
    <property type="entry name" value="A-D-PHexomutase_C"/>
</dbReference>
<evidence type="ECO:0000259" key="7">
    <source>
        <dbReference type="Pfam" id="PF00408"/>
    </source>
</evidence>
<accession>A0A173DZR4</accession>
<dbReference type="Pfam" id="PF00408">
    <property type="entry name" value="PGM_PMM_IV"/>
    <property type="match status" value="1"/>
</dbReference>
<dbReference type="InterPro" id="IPR016055">
    <property type="entry name" value="A-D-PHexomutase_a/b/a-I/II/III"/>
</dbReference>
<feature type="domain" description="Alpha-D-phosphohexomutase C-terminal" evidence="7">
    <location>
        <begin position="535"/>
        <end position="555"/>
    </location>
</feature>
<dbReference type="Pfam" id="PF02879">
    <property type="entry name" value="PGM_PMM_II"/>
    <property type="match status" value="1"/>
</dbReference>
<feature type="domain" description="Alpha-D-phosphohexomutase alpha/beta/alpha" evidence="8">
    <location>
        <begin position="54"/>
        <end position="190"/>
    </location>
</feature>
<dbReference type="GO" id="GO:0000287">
    <property type="term" value="F:magnesium ion binding"/>
    <property type="evidence" value="ECO:0007669"/>
    <property type="project" value="InterPro"/>
</dbReference>
<evidence type="ECO:0000259" key="9">
    <source>
        <dbReference type="Pfam" id="PF02879"/>
    </source>
</evidence>
<dbReference type="InterPro" id="IPR036900">
    <property type="entry name" value="A-D-PHexomutase_C_sf"/>
</dbReference>
<evidence type="ECO:0000256" key="3">
    <source>
        <dbReference type="ARBA" id="ARBA00022553"/>
    </source>
</evidence>
<dbReference type="Gene3D" id="3.40.120.10">
    <property type="entry name" value="Alpha-D-Glucose-1,6-Bisphosphate, subunit A, domain 3"/>
    <property type="match status" value="3"/>
</dbReference>
<evidence type="ECO:0000259" key="10">
    <source>
        <dbReference type="Pfam" id="PF02880"/>
    </source>
</evidence>
<protein>
    <submittedName>
        <fullName evidence="11">Phosphoglucomutase</fullName>
    </submittedName>
</protein>